<keyword evidence="2" id="KW-1185">Reference proteome</keyword>
<dbReference type="AlphaFoldDB" id="A0A9N8DAT3"/>
<sequence>MTSIHNESNVAANGRKVTFADPEVTMEKTKTSTAFNSAIEKFGGGKSLVQQRKEKLEKALGKKSLIELRKEKLEDIWAAERAIKMVKRNKWKVGGSGYGSGVYKKRVVLDYQNHKDKQSEVATSKKRYELA</sequence>
<name>A0A9N8DAT3_9STRA</name>
<gene>
    <name evidence="1" type="ORF">SEMRO_68_G038190.1</name>
</gene>
<proteinExistence type="predicted"/>
<evidence type="ECO:0000313" key="1">
    <source>
        <dbReference type="EMBL" id="CAB9499772.1"/>
    </source>
</evidence>
<dbReference type="EMBL" id="CAICTM010000067">
    <property type="protein sequence ID" value="CAB9499772.1"/>
    <property type="molecule type" value="Genomic_DNA"/>
</dbReference>
<organism evidence="1 2">
    <name type="scientific">Seminavis robusta</name>
    <dbReference type="NCBI Taxonomy" id="568900"/>
    <lineage>
        <taxon>Eukaryota</taxon>
        <taxon>Sar</taxon>
        <taxon>Stramenopiles</taxon>
        <taxon>Ochrophyta</taxon>
        <taxon>Bacillariophyta</taxon>
        <taxon>Bacillariophyceae</taxon>
        <taxon>Bacillariophycidae</taxon>
        <taxon>Naviculales</taxon>
        <taxon>Naviculaceae</taxon>
        <taxon>Seminavis</taxon>
    </lineage>
</organism>
<evidence type="ECO:0000313" key="2">
    <source>
        <dbReference type="Proteomes" id="UP001153069"/>
    </source>
</evidence>
<accession>A0A9N8DAT3</accession>
<comment type="caution">
    <text evidence="1">The sequence shown here is derived from an EMBL/GenBank/DDBJ whole genome shotgun (WGS) entry which is preliminary data.</text>
</comment>
<dbReference type="Proteomes" id="UP001153069">
    <property type="component" value="Unassembled WGS sequence"/>
</dbReference>
<reference evidence="1" key="1">
    <citation type="submission" date="2020-06" db="EMBL/GenBank/DDBJ databases">
        <authorList>
            <consortium name="Plant Systems Biology data submission"/>
        </authorList>
    </citation>
    <scope>NUCLEOTIDE SEQUENCE</scope>
    <source>
        <strain evidence="1">D6</strain>
    </source>
</reference>
<protein>
    <submittedName>
        <fullName evidence="1">Uncharacterized protein</fullName>
    </submittedName>
</protein>